<feature type="region of interest" description="Disordered" evidence="1">
    <location>
        <begin position="1"/>
        <end position="30"/>
    </location>
</feature>
<proteinExistence type="predicted"/>
<keyword evidence="3" id="KW-1185">Reference proteome</keyword>
<dbReference type="EMBL" id="JASSZA010000008">
    <property type="protein sequence ID" value="KAK2104382.1"/>
    <property type="molecule type" value="Genomic_DNA"/>
</dbReference>
<reference evidence="2 3" key="1">
    <citation type="submission" date="2023-05" db="EMBL/GenBank/DDBJ databases">
        <title>B98-5 Cell Line De Novo Hybrid Assembly: An Optical Mapping Approach.</title>
        <authorList>
            <person name="Kananen K."/>
            <person name="Auerbach J.A."/>
            <person name="Kautto E."/>
            <person name="Blachly J.S."/>
        </authorList>
    </citation>
    <scope>NUCLEOTIDE SEQUENCE [LARGE SCALE GENOMIC DNA]</scope>
    <source>
        <strain evidence="2">B95-8</strain>
        <tissue evidence="2">Cell line</tissue>
    </source>
</reference>
<comment type="caution">
    <text evidence="2">The sequence shown here is derived from an EMBL/GenBank/DDBJ whole genome shotgun (WGS) entry which is preliminary data.</text>
</comment>
<dbReference type="Proteomes" id="UP001266305">
    <property type="component" value="Unassembled WGS sequence"/>
</dbReference>
<protein>
    <submittedName>
        <fullName evidence="2">Uncharacterized protein</fullName>
    </submittedName>
</protein>
<name>A0ABQ9V5A8_SAGOE</name>
<gene>
    <name evidence="2" type="ORF">P7K49_018238</name>
</gene>
<sequence>MSPKKKLSLRQAAHGGLQTPGATQHPLTSAKALPNGCAKVAGQEIQFQEKIQEPWHAEGLPGEASGLHSQFMPPDYWVDGFLQTRFSQKRVFVTLGDKTGGDKVVIQPTVRVATPSLWVLALSLLPAR</sequence>
<organism evidence="2 3">
    <name type="scientific">Saguinus oedipus</name>
    <name type="common">Cotton-top tamarin</name>
    <name type="synonym">Oedipomidas oedipus</name>
    <dbReference type="NCBI Taxonomy" id="9490"/>
    <lineage>
        <taxon>Eukaryota</taxon>
        <taxon>Metazoa</taxon>
        <taxon>Chordata</taxon>
        <taxon>Craniata</taxon>
        <taxon>Vertebrata</taxon>
        <taxon>Euteleostomi</taxon>
        <taxon>Mammalia</taxon>
        <taxon>Eutheria</taxon>
        <taxon>Euarchontoglires</taxon>
        <taxon>Primates</taxon>
        <taxon>Haplorrhini</taxon>
        <taxon>Platyrrhini</taxon>
        <taxon>Cebidae</taxon>
        <taxon>Callitrichinae</taxon>
        <taxon>Saguinus</taxon>
    </lineage>
</organism>
<evidence type="ECO:0000256" key="1">
    <source>
        <dbReference type="SAM" id="MobiDB-lite"/>
    </source>
</evidence>
<evidence type="ECO:0000313" key="3">
    <source>
        <dbReference type="Proteomes" id="UP001266305"/>
    </source>
</evidence>
<accession>A0ABQ9V5A8</accession>
<evidence type="ECO:0000313" key="2">
    <source>
        <dbReference type="EMBL" id="KAK2104382.1"/>
    </source>
</evidence>